<dbReference type="Proteomes" id="UP000321533">
    <property type="component" value="Chromosome"/>
</dbReference>
<evidence type="ECO:0000256" key="11">
    <source>
        <dbReference type="PROSITE-ProRule" id="PRU00278"/>
    </source>
</evidence>
<evidence type="ECO:0000256" key="3">
    <source>
        <dbReference type="ARBA" id="ARBA00022519"/>
    </source>
</evidence>
<dbReference type="PROSITE" id="PS50198">
    <property type="entry name" value="PPIC_PPIASE_2"/>
    <property type="match status" value="1"/>
</dbReference>
<keyword evidence="2" id="KW-1003">Cell membrane</keyword>
<evidence type="ECO:0000313" key="14">
    <source>
        <dbReference type="EMBL" id="QEC68107.1"/>
    </source>
</evidence>
<keyword evidence="11" id="KW-0697">Rotamase</keyword>
<dbReference type="GO" id="GO:0003755">
    <property type="term" value="F:peptidyl-prolyl cis-trans isomerase activity"/>
    <property type="evidence" value="ECO:0007669"/>
    <property type="project" value="UniProtKB-KW"/>
</dbReference>
<dbReference type="KEGG" id="pgin:FRZ67_12645"/>
<dbReference type="Pfam" id="PF13616">
    <property type="entry name" value="Rotamase_3"/>
    <property type="match status" value="1"/>
</dbReference>
<evidence type="ECO:0000256" key="10">
    <source>
        <dbReference type="ARBA" id="ARBA00042775"/>
    </source>
</evidence>
<reference evidence="14 15" key="1">
    <citation type="journal article" date="2016" name="Int. J. Syst. Evol. Microbiol.">
        <title>Panacibacter ginsenosidivorans gen. nov., sp. nov., with ginsenoside converting activity isolated from soil of a ginseng field.</title>
        <authorList>
            <person name="Siddiqi M.Z."/>
            <person name="Muhammad Shafi S."/>
            <person name="Choi K.D."/>
            <person name="Im W.T."/>
        </authorList>
    </citation>
    <scope>NUCLEOTIDE SEQUENCE [LARGE SCALE GENOMIC DNA]</scope>
    <source>
        <strain evidence="14 15">Gsoil1550</strain>
    </source>
</reference>
<dbReference type="AlphaFoldDB" id="A0A5B8V9F4"/>
<dbReference type="InterPro" id="IPR046357">
    <property type="entry name" value="PPIase_dom_sf"/>
</dbReference>
<keyword evidence="7" id="KW-0143">Chaperone</keyword>
<sequence length="700" mass="77792">MSVIQRIRDKAAWFVFGAIALSLIAFILQDAFTRRGGYFSSSTTLAKINGVTIDRDLYEHKLDFYEQANGTPRAQLMGSVWDYMVEQTLMQQQYDELGLKVNSDELSDVLFGDNPPQWMQQAFTDPKTGVYNPETARQQFAQIKKNADDPRNAQLYEGYLEPTILQTLREKYQSMLTGAVYVPKWMAEKTNADNNSLAKISYVSVPYATISDSTIKVSDDEIAAYIKKHPKQYQQKDETRQIAYVSFDAAPSKADTVEVINQLNQLKGEFASTRDEKSFLARNNSELTYYDSYLNKKEIKQAINDSLFSLSVGSIYGPYADNNNYVLAKLVAERQIPDSVKVRHILVATAQQTQSGQFSRVRDDSTAKKRLDSAIALIKSGSNFDSVCAVYSDDPGSKDKGGVYDYFASGRMMEEFNDFSFNNPVGAKDIVKTAYGYHYIEVLGQKGSETGYKFAYLAKPVVASQETINAASTAATQFAATSRTKDQFDANAKKLNKSTQFATDIKPNDFTIQGIGDNRQMVKWIAENDPGDVSEPFEVSDKYVVAVILGINKPGLQSVTIAKPMVEPIIRNEKKAQQIINTKFKGTTLEQLAQSTGSSIKIADSISYQSFVINGVGNEPKILGAAFNKQLQGKASTPIAGMSAVFVVKGESVYAAPSLGLNAEMLRAQLQNQMKQQMGYRSMTAVKDAADIEDYRSKFY</sequence>
<evidence type="ECO:0000256" key="6">
    <source>
        <dbReference type="ARBA" id="ARBA00023136"/>
    </source>
</evidence>
<evidence type="ECO:0000256" key="2">
    <source>
        <dbReference type="ARBA" id="ARBA00022475"/>
    </source>
</evidence>
<evidence type="ECO:0000256" key="7">
    <source>
        <dbReference type="ARBA" id="ARBA00023186"/>
    </source>
</evidence>
<protein>
    <recommendedName>
        <fullName evidence="9">Periplasmic chaperone PpiD</fullName>
    </recommendedName>
    <alternativeName>
        <fullName evidence="10">Periplasmic folding chaperone</fullName>
    </alternativeName>
</protein>
<evidence type="ECO:0000313" key="15">
    <source>
        <dbReference type="Proteomes" id="UP000321533"/>
    </source>
</evidence>
<dbReference type="InterPro" id="IPR000297">
    <property type="entry name" value="PPIase_PpiC"/>
</dbReference>
<dbReference type="PANTHER" id="PTHR47529">
    <property type="entry name" value="PEPTIDYL-PROLYL CIS-TRANS ISOMERASE D"/>
    <property type="match status" value="1"/>
</dbReference>
<dbReference type="OrthoDB" id="9812372at2"/>
<dbReference type="SUPFAM" id="SSF109998">
    <property type="entry name" value="Triger factor/SurA peptide-binding domain-like"/>
    <property type="match status" value="1"/>
</dbReference>
<dbReference type="InterPro" id="IPR027304">
    <property type="entry name" value="Trigger_fact/SurA_dom_sf"/>
</dbReference>
<keyword evidence="15" id="KW-1185">Reference proteome</keyword>
<evidence type="ECO:0000256" key="5">
    <source>
        <dbReference type="ARBA" id="ARBA00022989"/>
    </source>
</evidence>
<evidence type="ECO:0000256" key="4">
    <source>
        <dbReference type="ARBA" id="ARBA00022692"/>
    </source>
</evidence>
<name>A0A5B8V9F4_9BACT</name>
<dbReference type="GO" id="GO:0005886">
    <property type="term" value="C:plasma membrane"/>
    <property type="evidence" value="ECO:0007669"/>
    <property type="project" value="UniProtKB-SubCell"/>
</dbReference>
<keyword evidence="3" id="KW-0997">Cell inner membrane</keyword>
<dbReference type="SUPFAM" id="SSF54534">
    <property type="entry name" value="FKBP-like"/>
    <property type="match status" value="1"/>
</dbReference>
<proteinExistence type="inferred from homology"/>
<evidence type="ECO:0000256" key="12">
    <source>
        <dbReference type="SAM" id="Phobius"/>
    </source>
</evidence>
<gene>
    <name evidence="14" type="ORF">FRZ67_12645</name>
</gene>
<organism evidence="14 15">
    <name type="scientific">Panacibacter ginsenosidivorans</name>
    <dbReference type="NCBI Taxonomy" id="1813871"/>
    <lineage>
        <taxon>Bacteria</taxon>
        <taxon>Pseudomonadati</taxon>
        <taxon>Bacteroidota</taxon>
        <taxon>Chitinophagia</taxon>
        <taxon>Chitinophagales</taxon>
        <taxon>Chitinophagaceae</taxon>
        <taxon>Panacibacter</taxon>
    </lineage>
</organism>
<evidence type="ECO:0000259" key="13">
    <source>
        <dbReference type="PROSITE" id="PS50198"/>
    </source>
</evidence>
<dbReference type="RefSeq" id="WP_147189914.1">
    <property type="nucleotide sequence ID" value="NZ_CP042435.1"/>
</dbReference>
<dbReference type="EMBL" id="CP042435">
    <property type="protein sequence ID" value="QEC68107.1"/>
    <property type="molecule type" value="Genomic_DNA"/>
</dbReference>
<keyword evidence="6 12" id="KW-0472">Membrane</keyword>
<keyword evidence="11 14" id="KW-0413">Isomerase</keyword>
<keyword evidence="4 12" id="KW-0812">Transmembrane</keyword>
<feature type="transmembrane region" description="Helical" evidence="12">
    <location>
        <begin position="12"/>
        <end position="32"/>
    </location>
</feature>
<comment type="subcellular location">
    <subcellularLocation>
        <location evidence="1">Cell inner membrane</location>
        <topology evidence="1">Single-pass type II membrane protein</topology>
        <orientation evidence="1">Periplasmic side</orientation>
    </subcellularLocation>
</comment>
<dbReference type="Pfam" id="PF13623">
    <property type="entry name" value="SurA_N_2"/>
    <property type="match status" value="1"/>
</dbReference>
<evidence type="ECO:0000256" key="8">
    <source>
        <dbReference type="ARBA" id="ARBA00038408"/>
    </source>
</evidence>
<dbReference type="InterPro" id="IPR052029">
    <property type="entry name" value="PpiD_chaperone"/>
</dbReference>
<evidence type="ECO:0000256" key="9">
    <source>
        <dbReference type="ARBA" id="ARBA00040743"/>
    </source>
</evidence>
<evidence type="ECO:0000256" key="1">
    <source>
        <dbReference type="ARBA" id="ARBA00004382"/>
    </source>
</evidence>
<dbReference type="PANTHER" id="PTHR47529:SF1">
    <property type="entry name" value="PERIPLASMIC CHAPERONE PPID"/>
    <property type="match status" value="1"/>
</dbReference>
<accession>A0A5B8V9F4</accession>
<dbReference type="Gene3D" id="3.10.50.40">
    <property type="match status" value="1"/>
</dbReference>
<feature type="domain" description="PpiC" evidence="13">
    <location>
        <begin position="337"/>
        <end position="444"/>
    </location>
</feature>
<keyword evidence="5 12" id="KW-1133">Transmembrane helix</keyword>
<comment type="similarity">
    <text evidence="8">Belongs to the PpiD chaperone family.</text>
</comment>